<dbReference type="EMBL" id="JAUHJS010000001">
    <property type="protein sequence ID" value="MDN4163981.1"/>
    <property type="molecule type" value="Genomic_DNA"/>
</dbReference>
<evidence type="ECO:0000313" key="1">
    <source>
        <dbReference type="EMBL" id="MDN4163981.1"/>
    </source>
</evidence>
<name>A0ABT8F0K1_9BACT</name>
<dbReference type="NCBIfam" id="TIGR03519">
    <property type="entry name" value="T9SS_PorP_fam"/>
    <property type="match status" value="1"/>
</dbReference>
<dbReference type="InterPro" id="IPR019861">
    <property type="entry name" value="PorP/SprF_Bacteroidetes"/>
</dbReference>
<protein>
    <submittedName>
        <fullName evidence="1">Type IX secretion system membrane protein PorP/SprF</fullName>
    </submittedName>
</protein>
<evidence type="ECO:0000313" key="2">
    <source>
        <dbReference type="Proteomes" id="UP001168552"/>
    </source>
</evidence>
<comment type="caution">
    <text evidence="1">The sequence shown here is derived from an EMBL/GenBank/DDBJ whole genome shotgun (WGS) entry which is preliminary data.</text>
</comment>
<dbReference type="Pfam" id="PF11751">
    <property type="entry name" value="PorP_SprF"/>
    <property type="match status" value="1"/>
</dbReference>
<reference evidence="1" key="1">
    <citation type="submission" date="2023-06" db="EMBL/GenBank/DDBJ databases">
        <title>Cytophagales bacterium Strain LB-30, isolated from soil.</title>
        <authorList>
            <person name="Liu B."/>
        </authorList>
    </citation>
    <scope>NUCLEOTIDE SEQUENCE</scope>
    <source>
        <strain evidence="1">LB-30</strain>
    </source>
</reference>
<dbReference type="RefSeq" id="WP_320002510.1">
    <property type="nucleotide sequence ID" value="NZ_JAUHJS010000001.1"/>
</dbReference>
<accession>A0ABT8F0K1</accession>
<sequence>MNRQIVIFFLIIIGLTGAVLDALAQQRPVQSLYMFDLLLVNPAYAGRDVQVSATAINRNQWVNFEGAPKTSTLSVHSSFFSNIVGVGLLVTNDNIGIHNDFSAYGIYSYRLRLARNHYLSTGVQGGFNNLVSDFDLLNNKSPDANLSGTNTVIKPNVGVGFYYTFKDLYAGISAPYLINNEVIDLENVTTTVKQRRYYYIMGGYSYDVSPVVRVKPNALIRMQEGSALSIDLNTNVFLYQVVGLGLSYRSVEGFVAMFELKFTDNFHFGYAYDITTSDIRKYSNGSHEFMLNYRFKIRKAHEGVPCPTYFK</sequence>
<organism evidence="1 2">
    <name type="scientific">Shiella aurantiaca</name>
    <dbReference type="NCBI Taxonomy" id="3058365"/>
    <lineage>
        <taxon>Bacteria</taxon>
        <taxon>Pseudomonadati</taxon>
        <taxon>Bacteroidota</taxon>
        <taxon>Cytophagia</taxon>
        <taxon>Cytophagales</taxon>
        <taxon>Shiellaceae</taxon>
        <taxon>Shiella</taxon>
    </lineage>
</organism>
<keyword evidence="2" id="KW-1185">Reference proteome</keyword>
<dbReference type="Proteomes" id="UP001168552">
    <property type="component" value="Unassembled WGS sequence"/>
</dbReference>
<gene>
    <name evidence="1" type="ORF">QWY31_00630</name>
</gene>
<proteinExistence type="predicted"/>